<keyword evidence="3" id="KW-1185">Reference proteome</keyword>
<evidence type="ECO:0000313" key="2">
    <source>
        <dbReference type="EMBL" id="CEH16245.1"/>
    </source>
</evidence>
<dbReference type="EMBL" id="CCYA01000278">
    <property type="protein sequence ID" value="CEH16245.1"/>
    <property type="molecule type" value="Genomic_DNA"/>
</dbReference>
<evidence type="ECO:0000256" key="1">
    <source>
        <dbReference type="SAM" id="MobiDB-lite"/>
    </source>
</evidence>
<proteinExistence type="predicted"/>
<dbReference type="Proteomes" id="UP000054845">
    <property type="component" value="Unassembled WGS sequence"/>
</dbReference>
<accession>A0A0P1BIS8</accession>
<dbReference type="OrthoDB" id="10401143at2759"/>
<feature type="region of interest" description="Disordered" evidence="1">
    <location>
        <begin position="93"/>
        <end position="149"/>
    </location>
</feature>
<feature type="compositionally biased region" description="Polar residues" evidence="1">
    <location>
        <begin position="138"/>
        <end position="149"/>
    </location>
</feature>
<evidence type="ECO:0000313" key="3">
    <source>
        <dbReference type="Proteomes" id="UP000054845"/>
    </source>
</evidence>
<organism evidence="2 3">
    <name type="scientific">Ceraceosorus bombacis</name>
    <dbReference type="NCBI Taxonomy" id="401625"/>
    <lineage>
        <taxon>Eukaryota</taxon>
        <taxon>Fungi</taxon>
        <taxon>Dikarya</taxon>
        <taxon>Basidiomycota</taxon>
        <taxon>Ustilaginomycotina</taxon>
        <taxon>Exobasidiomycetes</taxon>
        <taxon>Ceraceosorales</taxon>
        <taxon>Ceraceosoraceae</taxon>
        <taxon>Ceraceosorus</taxon>
    </lineage>
</organism>
<name>A0A0P1BIS8_9BASI</name>
<sequence length="149" mass="16344">MYGRQGHTRRYKKPPQDLVLTPSQLESTLPSYIEDMFPQSTMLAMRSPSGVGASTEIEAGLRSLMSAEGHIPASKGLRRTDKFKDLHYLKQESKKGRNVASLREGARGAEVSGEEQSSDPLGIVRPFRPESHEYDSGGSRTTAQIAGSH</sequence>
<reference evidence="2 3" key="1">
    <citation type="submission" date="2014-09" db="EMBL/GenBank/DDBJ databases">
        <authorList>
            <person name="Magalhaes I.L.F."/>
            <person name="Oliveira U."/>
            <person name="Santos F.R."/>
            <person name="Vidigal T.H.D.A."/>
            <person name="Brescovit A.D."/>
            <person name="Santos A.J."/>
        </authorList>
    </citation>
    <scope>NUCLEOTIDE SEQUENCE [LARGE SCALE GENOMIC DNA]</scope>
</reference>
<dbReference type="AlphaFoldDB" id="A0A0P1BIS8"/>
<protein>
    <submittedName>
        <fullName evidence="2">Uncharacterized protein</fullName>
    </submittedName>
</protein>